<evidence type="ECO:0000313" key="2">
    <source>
        <dbReference type="Proteomes" id="UP000004994"/>
    </source>
</evidence>
<proteinExistence type="predicted"/>
<name>A0A3Q7GS53_SOLLC</name>
<dbReference type="InParanoid" id="A0A3Q7GS53"/>
<evidence type="ECO:0000313" key="1">
    <source>
        <dbReference type="EnsemblPlants" id="Solyc06g009430.2.1"/>
    </source>
</evidence>
<reference evidence="1" key="1">
    <citation type="journal article" date="2012" name="Nature">
        <title>The tomato genome sequence provides insights into fleshy fruit evolution.</title>
        <authorList>
            <consortium name="Tomato Genome Consortium"/>
        </authorList>
    </citation>
    <scope>NUCLEOTIDE SEQUENCE [LARGE SCALE GENOMIC DNA]</scope>
    <source>
        <strain evidence="1">cv. Heinz 1706</strain>
    </source>
</reference>
<sequence length="68" mass="7615">MKQVLTEMKKGPCSSDEDSKLIHSISIFGQGRWNSLAHRINLGEVITMSKLLENQSAKACKRASLRNQ</sequence>
<organism evidence="1">
    <name type="scientific">Solanum lycopersicum</name>
    <name type="common">Tomato</name>
    <name type="synonym">Lycopersicon esculentum</name>
    <dbReference type="NCBI Taxonomy" id="4081"/>
    <lineage>
        <taxon>Eukaryota</taxon>
        <taxon>Viridiplantae</taxon>
        <taxon>Streptophyta</taxon>
        <taxon>Embryophyta</taxon>
        <taxon>Tracheophyta</taxon>
        <taxon>Spermatophyta</taxon>
        <taxon>Magnoliopsida</taxon>
        <taxon>eudicotyledons</taxon>
        <taxon>Gunneridae</taxon>
        <taxon>Pentapetalae</taxon>
        <taxon>asterids</taxon>
        <taxon>lamiids</taxon>
        <taxon>Solanales</taxon>
        <taxon>Solanaceae</taxon>
        <taxon>Solanoideae</taxon>
        <taxon>Solaneae</taxon>
        <taxon>Solanum</taxon>
        <taxon>Solanum subgen. Lycopersicon</taxon>
    </lineage>
</organism>
<dbReference type="CDD" id="cd00167">
    <property type="entry name" value="SANT"/>
    <property type="match status" value="1"/>
</dbReference>
<dbReference type="InterPro" id="IPR001005">
    <property type="entry name" value="SANT/Myb"/>
</dbReference>
<keyword evidence="2" id="KW-1185">Reference proteome</keyword>
<dbReference type="Gramene" id="Solyc06g009430.2.1">
    <property type="protein sequence ID" value="Solyc06g009430.2.1"/>
    <property type="gene ID" value="Solyc06g009430.2"/>
</dbReference>
<reference evidence="1" key="2">
    <citation type="submission" date="2019-01" db="UniProtKB">
        <authorList>
            <consortium name="EnsemblPlants"/>
        </authorList>
    </citation>
    <scope>IDENTIFICATION</scope>
    <source>
        <strain evidence="1">cv. Heinz 1706</strain>
    </source>
</reference>
<protein>
    <submittedName>
        <fullName evidence="1">Uncharacterized protein</fullName>
    </submittedName>
</protein>
<dbReference type="Proteomes" id="UP000004994">
    <property type="component" value="Chromosome 6"/>
</dbReference>
<accession>A0A3Q7GS53</accession>
<dbReference type="Gene3D" id="1.10.10.60">
    <property type="entry name" value="Homeodomain-like"/>
    <property type="match status" value="1"/>
</dbReference>
<dbReference type="EnsemblPlants" id="Solyc06g009430.2.1">
    <property type="protein sequence ID" value="Solyc06g009430.2.1"/>
    <property type="gene ID" value="Solyc06g009430.2"/>
</dbReference>
<dbReference type="PaxDb" id="4081-Solyc06g009430.1.1"/>
<dbReference type="AlphaFoldDB" id="A0A3Q7GS53"/>